<reference evidence="1" key="1">
    <citation type="journal article" date="2014" name="Front. Microbiol.">
        <title>High frequency of phylogenetically diverse reductive dehalogenase-homologous genes in deep subseafloor sedimentary metagenomes.</title>
        <authorList>
            <person name="Kawai M."/>
            <person name="Futagami T."/>
            <person name="Toyoda A."/>
            <person name="Takaki Y."/>
            <person name="Nishi S."/>
            <person name="Hori S."/>
            <person name="Arai W."/>
            <person name="Tsubouchi T."/>
            <person name="Morono Y."/>
            <person name="Uchiyama I."/>
            <person name="Ito T."/>
            <person name="Fujiyama A."/>
            <person name="Inagaki F."/>
            <person name="Takami H."/>
        </authorList>
    </citation>
    <scope>NUCLEOTIDE SEQUENCE</scope>
    <source>
        <strain evidence="1">Expedition CK06-06</strain>
    </source>
</reference>
<evidence type="ECO:0008006" key="2">
    <source>
        <dbReference type="Google" id="ProtNLM"/>
    </source>
</evidence>
<dbReference type="Pfam" id="PF15891">
    <property type="entry name" value="Nuc_deoxyri_tr2"/>
    <property type="match status" value="1"/>
</dbReference>
<dbReference type="AlphaFoldDB" id="X1AW71"/>
<accession>X1AW71</accession>
<comment type="caution">
    <text evidence="1">The sequence shown here is derived from an EMBL/GenBank/DDBJ whole genome shotgun (WGS) entry which is preliminary data.</text>
</comment>
<protein>
    <recommendedName>
        <fullName evidence="2">Glycosyl transferase family 1 domain-containing protein</fullName>
    </recommendedName>
</protein>
<sequence length="100" mass="11274">MIGILHGGQSKDNKEFRGQVEWELYGLDNATMVVYYFQPDTKSPISLLELGMHVRSGKAIVCCPEGYIKKGNVDVTCKYYRVPVYETLDGLKDALVKIVE</sequence>
<dbReference type="EMBL" id="BART01005307">
    <property type="protein sequence ID" value="GAG64036.1"/>
    <property type="molecule type" value="Genomic_DNA"/>
</dbReference>
<dbReference type="Gene3D" id="3.40.50.450">
    <property type="match status" value="1"/>
</dbReference>
<proteinExistence type="predicted"/>
<name>X1AW71_9ZZZZ</name>
<evidence type="ECO:0000313" key="1">
    <source>
        <dbReference type="EMBL" id="GAG64036.1"/>
    </source>
</evidence>
<gene>
    <name evidence="1" type="ORF">S01H4_12467</name>
</gene>
<organism evidence="1">
    <name type="scientific">marine sediment metagenome</name>
    <dbReference type="NCBI Taxonomy" id="412755"/>
    <lineage>
        <taxon>unclassified sequences</taxon>
        <taxon>metagenomes</taxon>
        <taxon>ecological metagenomes</taxon>
    </lineage>
</organism>
<dbReference type="InterPro" id="IPR039470">
    <property type="entry name" value="Nuc_deoxyri_tr2"/>
</dbReference>